<dbReference type="InterPro" id="IPR008333">
    <property type="entry name" value="Cbr1-like_FAD-bd_dom"/>
</dbReference>
<protein>
    <recommendedName>
        <fullName evidence="15">Flavohemoprotein</fullName>
    </recommendedName>
    <alternativeName>
        <fullName evidence="15">Flavohemoglobin</fullName>
    </alternativeName>
    <alternativeName>
        <fullName evidence="15">Hemoglobin-like protein</fullName>
    </alternativeName>
    <alternativeName>
        <fullName evidence="15">Nitric oxide dioxygenase</fullName>
        <shortName evidence="15">NO oxygenase</shortName>
        <shortName evidence="15">NOD</shortName>
        <ecNumber evidence="15">1.14.12.17</ecNumber>
    </alternativeName>
</protein>
<dbReference type="InterPro" id="IPR023950">
    <property type="entry name" value="Hmp"/>
</dbReference>
<keyword evidence="10 15" id="KW-0560">Oxidoreductase</keyword>
<dbReference type="PRINTS" id="PR00406">
    <property type="entry name" value="CYTB5RDTASE"/>
</dbReference>
<dbReference type="InterPro" id="IPR001433">
    <property type="entry name" value="OxRdtase_FAD/NAD-bd"/>
</dbReference>
<dbReference type="AlphaFoldDB" id="A0A7D4B1J3"/>
<keyword evidence="19" id="KW-1185">Reference proteome</keyword>
<comment type="similarity">
    <text evidence="2 15">Belongs to the globin family. Two-domain flavohemoproteins subfamily.</text>
</comment>
<keyword evidence="15" id="KW-0216">Detoxification</keyword>
<dbReference type="InterPro" id="IPR012292">
    <property type="entry name" value="Globin/Proto"/>
</dbReference>
<comment type="catalytic activity">
    <reaction evidence="13 15">
        <text>2 nitric oxide + NADH + 2 O2 = 2 nitrate + NAD(+) + H(+)</text>
        <dbReference type="Rhea" id="RHEA:19469"/>
        <dbReference type="ChEBI" id="CHEBI:15378"/>
        <dbReference type="ChEBI" id="CHEBI:15379"/>
        <dbReference type="ChEBI" id="CHEBI:16480"/>
        <dbReference type="ChEBI" id="CHEBI:17632"/>
        <dbReference type="ChEBI" id="CHEBI:57540"/>
        <dbReference type="ChEBI" id="CHEBI:57945"/>
        <dbReference type="EC" id="1.14.12.17"/>
    </reaction>
</comment>
<dbReference type="HAMAP" id="MF_01252">
    <property type="entry name" value="Hmp"/>
    <property type="match status" value="1"/>
</dbReference>
<dbReference type="FunFam" id="2.40.30.10:FF:000034">
    <property type="entry name" value="Flavohemoprotein"/>
    <property type="match status" value="1"/>
</dbReference>
<evidence type="ECO:0000256" key="6">
    <source>
        <dbReference type="ARBA" id="ARBA00022630"/>
    </source>
</evidence>
<comment type="domain">
    <text evidence="15">Consists of two distinct domains; an N-terminal heme-containing oxygen-binding domain and a C-terminal reductase domain with binding sites for FAD and NAD(P)H.</text>
</comment>
<dbReference type="GO" id="GO:0046210">
    <property type="term" value="P:nitric oxide catabolic process"/>
    <property type="evidence" value="ECO:0007669"/>
    <property type="project" value="TreeGrafter"/>
</dbReference>
<feature type="site" description="Influences the redox potential of the prosthetic heme and FAD groups" evidence="15">
    <location>
        <position position="84"/>
    </location>
</feature>
<dbReference type="Gene3D" id="3.40.50.80">
    <property type="entry name" value="Nucleotide-binding domain of ferredoxin-NADP reductase (FNR) module"/>
    <property type="match status" value="1"/>
</dbReference>
<feature type="active site" description="Charge relay system" evidence="15">
    <location>
        <position position="95"/>
    </location>
</feature>
<dbReference type="PANTHER" id="PTHR43396">
    <property type="entry name" value="FLAVOHEMOPROTEIN"/>
    <property type="match status" value="1"/>
</dbReference>
<dbReference type="GO" id="GO:0071949">
    <property type="term" value="F:FAD binding"/>
    <property type="evidence" value="ECO:0007669"/>
    <property type="project" value="InterPro"/>
</dbReference>
<dbReference type="InterPro" id="IPR017938">
    <property type="entry name" value="Riboflavin_synthase-like_b-brl"/>
</dbReference>
<dbReference type="Pfam" id="PF00042">
    <property type="entry name" value="Globin"/>
    <property type="match status" value="1"/>
</dbReference>
<sequence>MLDFKTKEIIKRTVPVLEAHGEAITTRFYQRLFTRHPELKNIFNQTHQREGKQQRALAEAVYAAALHIDRLEEILPVVQRVGHKHRGLGVKPEHYPIVGENLLAAIREVLGEAATDEIIEAWEKAYKVIADVFIQVEKDMYEKAEEKAGGWDGFRHFVIRKKIKESEVITSFYLQPEDGGPIADFLPGQYLTFKMEIPGETYTHMRHYSLSDAPGKDYYRISIKREEGRDGKPGGIVSNYWHDQLQEGDRLAVSAPAGDFVLDTSSDCPVVLISGGVGLTPLVSMLNTLVETGSGRDVTFIHAAQSGRHHGMKKHVRELAEKHSNIHSLVCYERPTDEDRQEGAYDREGRIDGEWLKEINLSPDAEYYLCGPAPFMKSIYLALTQQGISAERIRYEIFGPTNELVDQKELETLQS</sequence>
<comment type="function">
    <text evidence="15">Is involved in NO detoxification in an aerobic process, termed nitric oxide dioxygenase (NOD) reaction that utilizes O(2) and NAD(P)H to convert NO to nitrate, which protects the bacterium from various noxious nitrogen compounds. Therefore, plays a central role in the inducible response to nitrosative stress.</text>
</comment>
<dbReference type="InterPro" id="IPR039261">
    <property type="entry name" value="FNR_nucleotide-bd"/>
</dbReference>
<comment type="catalytic activity">
    <reaction evidence="14 15">
        <text>2 nitric oxide + NADPH + 2 O2 = 2 nitrate + NADP(+) + H(+)</text>
        <dbReference type="Rhea" id="RHEA:19465"/>
        <dbReference type="ChEBI" id="CHEBI:15378"/>
        <dbReference type="ChEBI" id="CHEBI:15379"/>
        <dbReference type="ChEBI" id="CHEBI:16480"/>
        <dbReference type="ChEBI" id="CHEBI:17632"/>
        <dbReference type="ChEBI" id="CHEBI:57783"/>
        <dbReference type="ChEBI" id="CHEBI:58349"/>
        <dbReference type="EC" id="1.14.12.17"/>
    </reaction>
</comment>
<feature type="domain" description="Globin" evidence="16">
    <location>
        <begin position="1"/>
        <end position="138"/>
    </location>
</feature>
<dbReference type="EC" id="1.14.12.17" evidence="15"/>
<dbReference type="InterPro" id="IPR017927">
    <property type="entry name" value="FAD-bd_FR_type"/>
</dbReference>
<gene>
    <name evidence="18" type="primary">hmpA</name>
    <name evidence="15" type="synonym">hmp</name>
    <name evidence="18" type="ORF">GXN76_03815</name>
</gene>
<evidence type="ECO:0000256" key="13">
    <source>
        <dbReference type="ARBA" id="ARBA00048649"/>
    </source>
</evidence>
<dbReference type="FunFam" id="1.10.490.10:FF:000003">
    <property type="entry name" value="Flavohemoprotein"/>
    <property type="match status" value="1"/>
</dbReference>
<dbReference type="FunFam" id="3.40.50.80:FF:000010">
    <property type="entry name" value="Flavohemoprotein"/>
    <property type="match status" value="1"/>
</dbReference>
<evidence type="ECO:0000256" key="4">
    <source>
        <dbReference type="ARBA" id="ARBA00022617"/>
    </source>
</evidence>
<reference evidence="18 19" key="1">
    <citation type="submission" date="2020-01" db="EMBL/GenBank/DDBJ databases">
        <authorList>
            <person name="Gulvik C.A."/>
            <person name="Batra D.G."/>
        </authorList>
    </citation>
    <scope>NUCLEOTIDE SEQUENCE [LARGE SCALE GENOMIC DNA]</scope>
    <source>
        <strain evidence="18 19">W9323</strain>
    </source>
</reference>
<dbReference type="CDD" id="cd14777">
    <property type="entry name" value="Yhb1-globin-like"/>
    <property type="match status" value="1"/>
</dbReference>
<proteinExistence type="inferred from homology"/>
<dbReference type="GO" id="GO:0046872">
    <property type="term" value="F:metal ion binding"/>
    <property type="evidence" value="ECO:0007669"/>
    <property type="project" value="UniProtKB-KW"/>
</dbReference>
<dbReference type="GO" id="GO:0019825">
    <property type="term" value="F:oxygen binding"/>
    <property type="evidence" value="ECO:0007669"/>
    <property type="project" value="InterPro"/>
</dbReference>
<evidence type="ECO:0000256" key="9">
    <source>
        <dbReference type="ARBA" id="ARBA00022857"/>
    </source>
</evidence>
<dbReference type="Gene3D" id="2.40.30.10">
    <property type="entry name" value="Translation factors"/>
    <property type="match status" value="1"/>
</dbReference>
<dbReference type="Proteomes" id="UP000503088">
    <property type="component" value="Chromosome"/>
</dbReference>
<evidence type="ECO:0000259" key="17">
    <source>
        <dbReference type="PROSITE" id="PS51384"/>
    </source>
</evidence>
<keyword evidence="4 15" id="KW-0349">Heme</keyword>
<comment type="similarity">
    <text evidence="1 15">In the C-terminal section; belongs to the flavoprotein pyridine nucleotide cytochrome reductase family.</text>
</comment>
<evidence type="ECO:0000313" key="18">
    <source>
        <dbReference type="EMBL" id="QKG83686.1"/>
    </source>
</evidence>
<feature type="binding site" evidence="15">
    <location>
        <position position="190"/>
    </location>
    <ligand>
        <name>FAD</name>
        <dbReference type="ChEBI" id="CHEBI:57692"/>
    </ligand>
</feature>
<dbReference type="NCBIfam" id="NF009805">
    <property type="entry name" value="PRK13289.1"/>
    <property type="match status" value="1"/>
</dbReference>
<dbReference type="GO" id="GO:0008941">
    <property type="term" value="F:nitric oxide dioxygenase NAD(P)H activity"/>
    <property type="evidence" value="ECO:0007669"/>
    <property type="project" value="UniProtKB-UniRule"/>
</dbReference>
<keyword evidence="5 15" id="KW-0561">Oxygen transport</keyword>
<keyword evidence="3 15" id="KW-0813">Transport</keyword>
<dbReference type="Gene3D" id="1.10.490.10">
    <property type="entry name" value="Globins"/>
    <property type="match status" value="1"/>
</dbReference>
<evidence type="ECO:0000256" key="1">
    <source>
        <dbReference type="ARBA" id="ARBA00006401"/>
    </source>
</evidence>
<accession>A0A7D4B1J3</accession>
<keyword evidence="8 15" id="KW-0274">FAD</keyword>
<evidence type="ECO:0000256" key="7">
    <source>
        <dbReference type="ARBA" id="ARBA00022723"/>
    </source>
</evidence>
<keyword evidence="6 15" id="KW-0285">Flavoprotein</keyword>
<dbReference type="SUPFAM" id="SSF46458">
    <property type="entry name" value="Globin-like"/>
    <property type="match status" value="1"/>
</dbReference>
<dbReference type="EMBL" id="CP048104">
    <property type="protein sequence ID" value="QKG83686.1"/>
    <property type="molecule type" value="Genomic_DNA"/>
</dbReference>
<evidence type="ECO:0000313" key="19">
    <source>
        <dbReference type="Proteomes" id="UP000503088"/>
    </source>
</evidence>
<name>A0A7D4B1J3_9BACL</name>
<evidence type="ECO:0000256" key="5">
    <source>
        <dbReference type="ARBA" id="ARBA00022621"/>
    </source>
</evidence>
<dbReference type="Pfam" id="PF00175">
    <property type="entry name" value="NAD_binding_1"/>
    <property type="match status" value="1"/>
</dbReference>
<dbReference type="Pfam" id="PF00970">
    <property type="entry name" value="FAD_binding_6"/>
    <property type="match status" value="1"/>
</dbReference>
<feature type="region of interest" description="Reductase" evidence="15">
    <location>
        <begin position="149"/>
        <end position="415"/>
    </location>
</feature>
<comment type="caution">
    <text evidence="15">Lacks conserved residue(s) required for the propagation of feature annotation.</text>
</comment>
<comment type="cofactor">
    <cofactor evidence="15">
        <name>FAD</name>
        <dbReference type="ChEBI" id="CHEBI:57692"/>
    </cofactor>
    <text evidence="15">Binds 1 FAD per subunit.</text>
</comment>
<evidence type="ECO:0000256" key="11">
    <source>
        <dbReference type="ARBA" id="ARBA00023004"/>
    </source>
</evidence>
<dbReference type="SUPFAM" id="SSF52343">
    <property type="entry name" value="Ferredoxin reductase-like, C-terminal NADP-linked domain"/>
    <property type="match status" value="1"/>
</dbReference>
<evidence type="ECO:0000256" key="12">
    <source>
        <dbReference type="ARBA" id="ARBA00023027"/>
    </source>
</evidence>
<organism evidence="18 19">
    <name type="scientific">Kroppenstedtia pulmonis</name>
    <dbReference type="NCBI Taxonomy" id="1380685"/>
    <lineage>
        <taxon>Bacteria</taxon>
        <taxon>Bacillati</taxon>
        <taxon>Bacillota</taxon>
        <taxon>Bacilli</taxon>
        <taxon>Bacillales</taxon>
        <taxon>Thermoactinomycetaceae</taxon>
        <taxon>Kroppenstedtia</taxon>
    </lineage>
</organism>
<feature type="site" description="Involved in heme-bound ligand stabilization and O-O bond activation" evidence="15">
    <location>
        <position position="29"/>
    </location>
</feature>
<dbReference type="InterPro" id="IPR009050">
    <property type="entry name" value="Globin-like_sf"/>
</dbReference>
<evidence type="ECO:0000256" key="10">
    <source>
        <dbReference type="ARBA" id="ARBA00023002"/>
    </source>
</evidence>
<dbReference type="PROSITE" id="PS01033">
    <property type="entry name" value="GLOBIN"/>
    <property type="match status" value="1"/>
</dbReference>
<dbReference type="RefSeq" id="WP_173220659.1">
    <property type="nucleotide sequence ID" value="NZ_CP048104.1"/>
</dbReference>
<dbReference type="KEGG" id="kpul:GXN76_03815"/>
<dbReference type="GO" id="GO:0009636">
    <property type="term" value="P:response to toxic substance"/>
    <property type="evidence" value="ECO:0007669"/>
    <property type="project" value="UniProtKB-KW"/>
</dbReference>
<evidence type="ECO:0000259" key="16">
    <source>
        <dbReference type="PROSITE" id="PS01033"/>
    </source>
</evidence>
<keyword evidence="9 15" id="KW-0521">NADP</keyword>
<feature type="site" description="Influences the redox potential of the prosthetic heme and FAD groups" evidence="15">
    <location>
        <position position="396"/>
    </location>
</feature>
<evidence type="ECO:0000256" key="14">
    <source>
        <dbReference type="ARBA" id="ARBA00049433"/>
    </source>
</evidence>
<feature type="binding site" evidence="15">
    <location>
        <begin position="276"/>
        <end position="281"/>
    </location>
    <ligand>
        <name>NADP(+)</name>
        <dbReference type="ChEBI" id="CHEBI:58349"/>
    </ligand>
</feature>
<dbReference type="PANTHER" id="PTHR43396:SF3">
    <property type="entry name" value="FLAVOHEMOPROTEIN"/>
    <property type="match status" value="1"/>
</dbReference>
<evidence type="ECO:0000256" key="2">
    <source>
        <dbReference type="ARBA" id="ARBA00008414"/>
    </source>
</evidence>
<feature type="domain" description="FAD-binding FR-type" evidence="17">
    <location>
        <begin position="152"/>
        <end position="263"/>
    </location>
</feature>
<evidence type="ECO:0000256" key="15">
    <source>
        <dbReference type="HAMAP-Rule" id="MF_01252"/>
    </source>
</evidence>
<keyword evidence="11 15" id="KW-0408">Iron</keyword>
<dbReference type="PROSITE" id="PS51384">
    <property type="entry name" value="FAD_FR"/>
    <property type="match status" value="1"/>
</dbReference>
<dbReference type="GO" id="GO:0071500">
    <property type="term" value="P:cellular response to nitrosative stress"/>
    <property type="evidence" value="ECO:0007669"/>
    <property type="project" value="TreeGrafter"/>
</dbReference>
<keyword evidence="7 15" id="KW-0479">Metal-binding</keyword>
<evidence type="ECO:0000256" key="3">
    <source>
        <dbReference type="ARBA" id="ARBA00022448"/>
    </source>
</evidence>
<comment type="cofactor">
    <cofactor evidence="15">
        <name>heme b</name>
        <dbReference type="ChEBI" id="CHEBI:60344"/>
    </cofactor>
    <text evidence="15">Binds 1 heme b (iron(II)-protoporphyrin IX) group per subunit.</text>
</comment>
<feature type="binding site" description="proximal binding residue" evidence="15">
    <location>
        <position position="85"/>
    </location>
    <ligand>
        <name>heme b</name>
        <dbReference type="ChEBI" id="CHEBI:60344"/>
    </ligand>
    <ligandPart>
        <name>Fe</name>
        <dbReference type="ChEBI" id="CHEBI:18248"/>
    </ligandPart>
</feature>
<feature type="active site" description="Charge relay system" evidence="15">
    <location>
        <position position="137"/>
    </location>
</feature>
<dbReference type="GO" id="GO:0020037">
    <property type="term" value="F:heme binding"/>
    <property type="evidence" value="ECO:0007669"/>
    <property type="project" value="InterPro"/>
</dbReference>
<dbReference type="SUPFAM" id="SSF63380">
    <property type="entry name" value="Riboflavin synthase domain-like"/>
    <property type="match status" value="1"/>
</dbReference>
<dbReference type="InterPro" id="IPR000971">
    <property type="entry name" value="Globin"/>
</dbReference>
<keyword evidence="12 15" id="KW-0520">NAD</keyword>
<evidence type="ECO:0000256" key="8">
    <source>
        <dbReference type="ARBA" id="ARBA00022827"/>
    </source>
</evidence>
<dbReference type="GO" id="GO:0005344">
    <property type="term" value="F:oxygen carrier activity"/>
    <property type="evidence" value="ECO:0007669"/>
    <property type="project" value="UniProtKB-UniRule"/>
</dbReference>
<dbReference type="CDD" id="cd06184">
    <property type="entry name" value="flavohem_like_fad_nad_binding"/>
    <property type="match status" value="1"/>
</dbReference>